<keyword evidence="4" id="KW-1185">Reference proteome</keyword>
<gene>
    <name evidence="3" type="ORF">NCTC10283_02162</name>
</gene>
<evidence type="ECO:0000256" key="1">
    <source>
        <dbReference type="SAM" id="SignalP"/>
    </source>
</evidence>
<dbReference type="InterPro" id="IPR014861">
    <property type="entry name" value="CNP1-like_dom"/>
</dbReference>
<organism evidence="3 4">
    <name type="scientific">Alysiella crassa</name>
    <dbReference type="NCBI Taxonomy" id="153491"/>
    <lineage>
        <taxon>Bacteria</taxon>
        <taxon>Pseudomonadati</taxon>
        <taxon>Pseudomonadota</taxon>
        <taxon>Betaproteobacteria</taxon>
        <taxon>Neisseriales</taxon>
        <taxon>Neisseriaceae</taxon>
        <taxon>Alysiella</taxon>
    </lineage>
</organism>
<feature type="domain" description="CNP1-like uncharacterised" evidence="2">
    <location>
        <begin position="34"/>
        <end position="167"/>
    </location>
</feature>
<evidence type="ECO:0000313" key="3">
    <source>
        <dbReference type="EMBL" id="SSY80602.1"/>
    </source>
</evidence>
<name>A0A376BUC6_9NEIS</name>
<keyword evidence="1" id="KW-0732">Signal</keyword>
<protein>
    <submittedName>
        <fullName evidence="3">CNP1-like family</fullName>
    </submittedName>
</protein>
<feature type="signal peptide" evidence="1">
    <location>
        <begin position="1"/>
        <end position="18"/>
    </location>
</feature>
<reference evidence="3 4" key="1">
    <citation type="submission" date="2018-06" db="EMBL/GenBank/DDBJ databases">
        <authorList>
            <consortium name="Pathogen Informatics"/>
            <person name="Doyle S."/>
        </authorList>
    </citation>
    <scope>NUCLEOTIDE SEQUENCE [LARGE SCALE GENOMIC DNA]</scope>
    <source>
        <strain evidence="3 4">NCTC10283</strain>
    </source>
</reference>
<dbReference type="Proteomes" id="UP000254209">
    <property type="component" value="Unassembled WGS sequence"/>
</dbReference>
<feature type="chain" id="PRO_5016971349" evidence="1">
    <location>
        <begin position="19"/>
        <end position="192"/>
    </location>
</feature>
<dbReference type="RefSeq" id="WP_034292160.1">
    <property type="nucleotide sequence ID" value="NZ_CP091519.2"/>
</dbReference>
<evidence type="ECO:0000259" key="2">
    <source>
        <dbReference type="Pfam" id="PF08750"/>
    </source>
</evidence>
<dbReference type="OrthoDB" id="8612340at2"/>
<accession>A0A376BUC6</accession>
<evidence type="ECO:0000313" key="4">
    <source>
        <dbReference type="Proteomes" id="UP000254209"/>
    </source>
</evidence>
<sequence length="192" mass="21657">MKNKLFILLALCSSLAYAEPRDFGLAKLPDMPKNSEFAETANELPAVPNPNQGEWLDLYVNETHTGKPRILLDSLHILPDRSVRYLFNSRSASGYDNVTAEGLVCAEGIFNSDGALHKTFAYADLDNQRWIIARNAKWRVIGSKRNAADPVRRVLYEVICANNKILNEKQLRQLLIEQGSTARENRNQRSGK</sequence>
<dbReference type="EMBL" id="UFSO01000003">
    <property type="protein sequence ID" value="SSY80602.1"/>
    <property type="molecule type" value="Genomic_DNA"/>
</dbReference>
<dbReference type="Pfam" id="PF08750">
    <property type="entry name" value="CNP1"/>
    <property type="match status" value="1"/>
</dbReference>
<dbReference type="AlphaFoldDB" id="A0A376BUC6"/>
<proteinExistence type="predicted"/>